<accession>A0A9I9ECI0</accession>
<name>A0A9I9ECI0_CUCME</name>
<dbReference type="AlphaFoldDB" id="A0A9I9ECI0"/>
<sequence>MPDNLQSVDDWMDFVSEKTSATFKLKIEKYKAMKKKQLPHTCNRKGYARLAEEMRKSSSDPSLVTRVALWTKAHKRKDGQPLNSQVAETLVCLLCNFCSY</sequence>
<dbReference type="Gramene" id="MELO3C031887.2.1">
    <property type="protein sequence ID" value="MELO3C031887.2.1"/>
    <property type="gene ID" value="MELO3C031887.2"/>
</dbReference>
<reference evidence="1" key="1">
    <citation type="submission" date="2023-03" db="UniProtKB">
        <authorList>
            <consortium name="EnsemblPlants"/>
        </authorList>
    </citation>
    <scope>IDENTIFICATION</scope>
</reference>
<protein>
    <submittedName>
        <fullName evidence="1">Uncharacterized protein</fullName>
    </submittedName>
</protein>
<dbReference type="Pfam" id="PF03004">
    <property type="entry name" value="Transposase_24"/>
    <property type="match status" value="1"/>
</dbReference>
<evidence type="ECO:0000313" key="1">
    <source>
        <dbReference type="EnsemblPlants" id="MELO3C031887.2.1"/>
    </source>
</evidence>
<proteinExistence type="predicted"/>
<organism evidence="1">
    <name type="scientific">Cucumis melo</name>
    <name type="common">Muskmelon</name>
    <dbReference type="NCBI Taxonomy" id="3656"/>
    <lineage>
        <taxon>Eukaryota</taxon>
        <taxon>Viridiplantae</taxon>
        <taxon>Streptophyta</taxon>
        <taxon>Embryophyta</taxon>
        <taxon>Tracheophyta</taxon>
        <taxon>Spermatophyta</taxon>
        <taxon>Magnoliopsida</taxon>
        <taxon>eudicotyledons</taxon>
        <taxon>Gunneridae</taxon>
        <taxon>Pentapetalae</taxon>
        <taxon>rosids</taxon>
        <taxon>fabids</taxon>
        <taxon>Cucurbitales</taxon>
        <taxon>Cucurbitaceae</taxon>
        <taxon>Benincaseae</taxon>
        <taxon>Cucumis</taxon>
    </lineage>
</organism>
<dbReference type="EnsemblPlants" id="MELO3C031887.2.1">
    <property type="protein sequence ID" value="MELO3C031887.2.1"/>
    <property type="gene ID" value="MELO3C031887.2"/>
</dbReference>
<dbReference type="InterPro" id="IPR004252">
    <property type="entry name" value="Probable_transposase_24"/>
</dbReference>